<dbReference type="PROSITE" id="PS51679">
    <property type="entry name" value="SAM_MT_C5"/>
    <property type="match status" value="1"/>
</dbReference>
<feature type="compositionally biased region" description="Low complexity" evidence="17">
    <location>
        <begin position="126"/>
        <end position="144"/>
    </location>
</feature>
<evidence type="ECO:0000256" key="4">
    <source>
        <dbReference type="ARBA" id="ARBA00022691"/>
    </source>
</evidence>
<evidence type="ECO:0000256" key="12">
    <source>
        <dbReference type="PIRSR" id="PIRSR037404-1"/>
    </source>
</evidence>
<dbReference type="GO" id="GO:0005634">
    <property type="term" value="C:nucleus"/>
    <property type="evidence" value="ECO:0007669"/>
    <property type="project" value="UniProtKB-SubCell"/>
</dbReference>
<dbReference type="Gene3D" id="1.10.10.2230">
    <property type="match status" value="1"/>
</dbReference>
<feature type="domain" description="DMAP1-binding" evidence="20">
    <location>
        <begin position="4"/>
        <end position="136"/>
    </location>
</feature>
<organism evidence="21 22">
    <name type="scientific">Nezara viridula</name>
    <name type="common">Southern green stink bug</name>
    <name type="synonym">Cimex viridulus</name>
    <dbReference type="NCBI Taxonomy" id="85310"/>
    <lineage>
        <taxon>Eukaryota</taxon>
        <taxon>Metazoa</taxon>
        <taxon>Ecdysozoa</taxon>
        <taxon>Arthropoda</taxon>
        <taxon>Hexapoda</taxon>
        <taxon>Insecta</taxon>
        <taxon>Pterygota</taxon>
        <taxon>Neoptera</taxon>
        <taxon>Paraneoptera</taxon>
        <taxon>Hemiptera</taxon>
        <taxon>Heteroptera</taxon>
        <taxon>Panheteroptera</taxon>
        <taxon>Pentatomomorpha</taxon>
        <taxon>Pentatomoidea</taxon>
        <taxon>Pentatomidae</taxon>
        <taxon>Pentatominae</taxon>
        <taxon>Nezara</taxon>
    </lineage>
</organism>
<dbReference type="InterPro" id="IPR018117">
    <property type="entry name" value="C5_DNA_meth_AS"/>
</dbReference>
<keyword evidence="10 11" id="KW-0539">Nucleus</keyword>
<dbReference type="GO" id="GO:0044027">
    <property type="term" value="P:negative regulation of gene expression via chromosomal CpG island methylation"/>
    <property type="evidence" value="ECO:0007669"/>
    <property type="project" value="TreeGrafter"/>
</dbReference>
<evidence type="ECO:0000256" key="13">
    <source>
        <dbReference type="PROSITE-ProRule" id="PRU00509"/>
    </source>
</evidence>
<dbReference type="PROSITE" id="PS51058">
    <property type="entry name" value="ZF_CXXC"/>
    <property type="match status" value="1"/>
</dbReference>
<feature type="domain" description="CXXC-type" evidence="19">
    <location>
        <begin position="526"/>
        <end position="572"/>
    </location>
</feature>
<dbReference type="PROSITE" id="PS00094">
    <property type="entry name" value="C5_MTASE_1"/>
    <property type="match status" value="1"/>
</dbReference>
<comment type="catalytic activity">
    <reaction evidence="11 16">
        <text>a 2'-deoxycytidine in DNA + S-adenosyl-L-methionine = a 5-methyl-2'-deoxycytidine in DNA + S-adenosyl-L-homocysteine + H(+)</text>
        <dbReference type="Rhea" id="RHEA:13681"/>
        <dbReference type="Rhea" id="RHEA-COMP:11369"/>
        <dbReference type="Rhea" id="RHEA-COMP:11370"/>
        <dbReference type="ChEBI" id="CHEBI:15378"/>
        <dbReference type="ChEBI" id="CHEBI:57856"/>
        <dbReference type="ChEBI" id="CHEBI:59789"/>
        <dbReference type="ChEBI" id="CHEBI:85452"/>
        <dbReference type="ChEBI" id="CHEBI:85454"/>
        <dbReference type="EC" id="2.1.1.37"/>
    </reaction>
</comment>
<keyword evidence="22" id="KW-1185">Reference proteome</keyword>
<dbReference type="GO" id="GO:0008270">
    <property type="term" value="F:zinc ion binding"/>
    <property type="evidence" value="ECO:0007669"/>
    <property type="project" value="UniProtKB-KW"/>
</dbReference>
<keyword evidence="5" id="KW-0479">Metal-binding</keyword>
<feature type="compositionally biased region" description="Basic and acidic residues" evidence="17">
    <location>
        <begin position="145"/>
        <end position="158"/>
    </location>
</feature>
<dbReference type="Pfam" id="PF06464">
    <property type="entry name" value="DMAP_binding"/>
    <property type="match status" value="1"/>
</dbReference>
<gene>
    <name evidence="21" type="ORF">NEZAVI_LOCUS6352</name>
</gene>
<keyword evidence="2 11" id="KW-0489">Methyltransferase</keyword>
<comment type="subcellular location">
    <subcellularLocation>
        <location evidence="1 11">Nucleus</location>
    </subcellularLocation>
</comment>
<dbReference type="Pfam" id="PF00145">
    <property type="entry name" value="DNA_methylase"/>
    <property type="match status" value="1"/>
</dbReference>
<dbReference type="Gene3D" id="3.90.120.10">
    <property type="entry name" value="DNA Methylase, subunit A, domain 2"/>
    <property type="match status" value="1"/>
</dbReference>
<keyword evidence="9 11" id="KW-0238">DNA-binding</keyword>
<dbReference type="OrthoDB" id="5376140at2759"/>
<evidence type="ECO:0000259" key="20">
    <source>
        <dbReference type="PROSITE" id="PS51912"/>
    </source>
</evidence>
<dbReference type="InterPro" id="IPR010506">
    <property type="entry name" value="DMAP1-bd"/>
</dbReference>
<dbReference type="Proteomes" id="UP001152798">
    <property type="component" value="Chromosome 3"/>
</dbReference>
<dbReference type="Pfam" id="PF02008">
    <property type="entry name" value="zf-CXXC"/>
    <property type="match status" value="1"/>
</dbReference>
<dbReference type="Gene3D" id="3.40.50.150">
    <property type="entry name" value="Vaccinia Virus protein VP39"/>
    <property type="match status" value="1"/>
</dbReference>
<keyword evidence="6" id="KW-0677">Repeat</keyword>
<dbReference type="GO" id="GO:0003682">
    <property type="term" value="F:chromatin binding"/>
    <property type="evidence" value="ECO:0007669"/>
    <property type="project" value="UniProtKB-UniRule"/>
</dbReference>
<evidence type="ECO:0000256" key="10">
    <source>
        <dbReference type="ARBA" id="ARBA00023242"/>
    </source>
</evidence>
<feature type="region of interest" description="Disordered" evidence="17">
    <location>
        <begin position="176"/>
        <end position="209"/>
    </location>
</feature>
<evidence type="ECO:0000256" key="9">
    <source>
        <dbReference type="ARBA" id="ARBA00023125"/>
    </source>
</evidence>
<dbReference type="EMBL" id="OV725079">
    <property type="protein sequence ID" value="CAH1396247.1"/>
    <property type="molecule type" value="Genomic_DNA"/>
</dbReference>
<dbReference type="FunFam" id="3.40.50.150:FF:000036">
    <property type="entry name" value="DNA (cytosine-5)-methyltransferase"/>
    <property type="match status" value="1"/>
</dbReference>
<dbReference type="PANTHER" id="PTHR10629:SF52">
    <property type="entry name" value="DNA (CYTOSINE-5)-METHYLTRANSFERASE 1"/>
    <property type="match status" value="1"/>
</dbReference>
<dbReference type="PROSITE" id="PS00095">
    <property type="entry name" value="C5_MTASE_2"/>
    <property type="match status" value="1"/>
</dbReference>
<dbReference type="InterPro" id="IPR001025">
    <property type="entry name" value="BAH_dom"/>
</dbReference>
<comment type="similarity">
    <text evidence="11 14 15">Belongs to the class I-like SAM-binding methyltransferase superfamily. C5-methyltransferase family.</text>
</comment>
<dbReference type="GO" id="GO:0006346">
    <property type="term" value="P:DNA methylation-dependent constitutive heterochromatin formation"/>
    <property type="evidence" value="ECO:0007669"/>
    <property type="project" value="InterPro"/>
</dbReference>
<reference evidence="21" key="1">
    <citation type="submission" date="2022-01" db="EMBL/GenBank/DDBJ databases">
        <authorList>
            <person name="King R."/>
        </authorList>
    </citation>
    <scope>NUCLEOTIDE SEQUENCE</scope>
</reference>
<evidence type="ECO:0000256" key="11">
    <source>
        <dbReference type="PIRNR" id="PIRNR037404"/>
    </source>
</evidence>
<dbReference type="Pfam" id="PF12047">
    <property type="entry name" value="DNMT1-RFD"/>
    <property type="match status" value="1"/>
</dbReference>
<feature type="domain" description="BAH" evidence="18">
    <location>
        <begin position="640"/>
        <end position="764"/>
    </location>
</feature>
<dbReference type="Pfam" id="PF01426">
    <property type="entry name" value="BAH"/>
    <property type="match status" value="2"/>
</dbReference>
<evidence type="ECO:0000256" key="16">
    <source>
        <dbReference type="RuleBase" id="RU000417"/>
    </source>
</evidence>
<evidence type="ECO:0000256" key="15">
    <source>
        <dbReference type="RuleBase" id="RU000416"/>
    </source>
</evidence>
<dbReference type="PRINTS" id="PR00105">
    <property type="entry name" value="C5METTRFRASE"/>
</dbReference>
<keyword evidence="7 13" id="KW-0863">Zinc-finger</keyword>
<evidence type="ECO:0000256" key="6">
    <source>
        <dbReference type="ARBA" id="ARBA00022737"/>
    </source>
</evidence>
<evidence type="ECO:0000259" key="18">
    <source>
        <dbReference type="PROSITE" id="PS51038"/>
    </source>
</evidence>
<evidence type="ECO:0000313" key="21">
    <source>
        <dbReference type="EMBL" id="CAH1396247.1"/>
    </source>
</evidence>
<evidence type="ECO:0000256" key="8">
    <source>
        <dbReference type="ARBA" id="ARBA00022833"/>
    </source>
</evidence>
<dbReference type="PROSITE" id="PS51912">
    <property type="entry name" value="DMAP1_BIND"/>
    <property type="match status" value="1"/>
</dbReference>
<evidence type="ECO:0000313" key="22">
    <source>
        <dbReference type="Proteomes" id="UP001152798"/>
    </source>
</evidence>
<evidence type="ECO:0000256" key="3">
    <source>
        <dbReference type="ARBA" id="ARBA00022679"/>
    </source>
</evidence>
<evidence type="ECO:0000256" key="2">
    <source>
        <dbReference type="ARBA" id="ARBA00022603"/>
    </source>
</evidence>
<dbReference type="InterPro" id="IPR029063">
    <property type="entry name" value="SAM-dependent_MTases_sf"/>
</dbReference>
<dbReference type="SUPFAM" id="SSF53335">
    <property type="entry name" value="S-adenosyl-L-methionine-dependent methyltransferases"/>
    <property type="match status" value="1"/>
</dbReference>
<dbReference type="FunFam" id="3.90.120.10:FF:000001">
    <property type="entry name" value="DNA (cytosine-5)-methyltransferase"/>
    <property type="match status" value="1"/>
</dbReference>
<dbReference type="PIRSF" id="PIRSF037404">
    <property type="entry name" value="DNMT1"/>
    <property type="match status" value="1"/>
</dbReference>
<evidence type="ECO:0000256" key="14">
    <source>
        <dbReference type="PROSITE-ProRule" id="PRU01016"/>
    </source>
</evidence>
<dbReference type="GO" id="GO:0003886">
    <property type="term" value="F:DNA (cytosine-5-)-methyltransferase activity"/>
    <property type="evidence" value="ECO:0007669"/>
    <property type="project" value="UniProtKB-UniRule"/>
</dbReference>
<dbReference type="InterPro" id="IPR043151">
    <property type="entry name" value="BAH_sf"/>
</dbReference>
<evidence type="ECO:0000259" key="19">
    <source>
        <dbReference type="PROSITE" id="PS51058"/>
    </source>
</evidence>
<dbReference type="Gene3D" id="2.30.30.490">
    <property type="match status" value="2"/>
</dbReference>
<evidence type="ECO:0000256" key="1">
    <source>
        <dbReference type="ARBA" id="ARBA00004123"/>
    </source>
</evidence>
<evidence type="ECO:0000256" key="5">
    <source>
        <dbReference type="ARBA" id="ARBA00022723"/>
    </source>
</evidence>
<keyword evidence="8" id="KW-0862">Zinc</keyword>
<dbReference type="NCBIfam" id="TIGR00675">
    <property type="entry name" value="dcm"/>
    <property type="match status" value="1"/>
</dbReference>
<dbReference type="SMART" id="SM00439">
    <property type="entry name" value="BAH"/>
    <property type="match status" value="2"/>
</dbReference>
<dbReference type="InterPro" id="IPR001525">
    <property type="entry name" value="C5_MeTfrase"/>
</dbReference>
<dbReference type="GO" id="GO:0003677">
    <property type="term" value="F:DNA binding"/>
    <property type="evidence" value="ECO:0007669"/>
    <property type="project" value="UniProtKB-KW"/>
</dbReference>
<dbReference type="PANTHER" id="PTHR10629">
    <property type="entry name" value="CYTOSINE-SPECIFIC METHYLTRANSFERASE"/>
    <property type="match status" value="1"/>
</dbReference>
<dbReference type="InterPro" id="IPR050390">
    <property type="entry name" value="C5-Methyltransferase"/>
</dbReference>
<sequence>MPAIITSFPEDVIAQLETLELEYEEGDITKKGYCRKKWQILKPHVDPKYVSQIEGLQARLAVTGLPEEQYYNDMVALLKEARNSKGNVNSDSDGSVDDREIAVATPEKEKEVEKGKSPEPGSSLISTPKSSRKTLSLSKSSTKSDTPKRETRKSKEVNKSTSDQKSIVSFLDSSIEENTSAKRKSPVEEDLVTIKEEPEDPEEPTDKKKIKLEAKEIDDSKENVKTPSTKQKVIPKKCEICHQLLGDSDLKMYEGHPHNAVEEFIALTDPKLSLFTGEEDSVNEYDARPQNKITYFSIYDKNGHLCPIDRGLIERNVFLYFSGYVKPVYEEDGGTEGGIPTKDLGPINEWWISGFDGGEKALVGFSTPYAEYYLLEPSPDYAPLMESVKEKIYMGKLVIEFLLDEENPSFEDLINKIQTTVPPPGFPKLTEESLLKHAQFVCDQVLSFESASDNNDNSLITSPCMRSLIHLAGVTFGKRQAMRRNEKKQFKVKKPAWTKATTTPLVKNVFETFFTGQIDAVNDQDKGPRRKRCGVCEACQLPDCGTCIHCADMVKFGGSGRGKQACIKRKCPNMAVQEADDSEPEDEDSYQQAAEEMAINEVKTRQNRAASGKKVVEWIGEFTVDDGRRIFYSSAKVGEETVNVGDCVSVEPANPASPVVVGRVMYMWENKFTQKFMHVQWYCRGSETALGETADPQELFAIDECENSLLSGISSVVKVQIKKHSASWAAEGLNLHALSEVPNEKCFYVSQRYNEEFGRFEDLLPDPICANKAVEHRFCFACERTYRQQKFENPYVEDKVEDETEKKEIKYGVVRWRGEEYRPGTCVFLTPSTFHFKTYGNVFKGFKNSKSEKIDEDLYPEFYRKSSDHIKGSNVTTPDPFCIGLIKEIVTNSRDKLVAPRDICIRVLKFYRPENTRGILSQTHHLDLNKIYASDEEVLVNFADVTGRCTVVYSENLNEDPFMWSKEGPFRFYFSEAYDSTNQTTTEPSKLARQLGDVGKGKGKGKGKTEKKKIEIESWPNISRPLNCLDVFAGCGGLSEGLHISGVAETKWAIEKEESAANAFRINNPNCVVFTEDCNHLLKMVMNGEMKNDKGQKLPQKGQVELLCGGPPCQGFSGMNRFNSRQYSLFKNSLIVSYLSYCDYYRPRFFILENVRNFVSFKRSMVLKLTLRCLVKMGYQVTFGILQAGNYGVPQTRRRAIILAAAPGEILPKYPEPLHVFNPRATQLSVMIDDKKFLSNCRWIDSAPYRTVTVRDAMSDLPEIRNGFKEEEMPYGGDPLSHFQKSVRGDTYQAMLRDHICKEMSALVEARIAQIPTAVGSDWRDLPNIVVKLSDDTYTKKLVYTHHDKKNGKSKSGNLRGVCSCANGKPCDPMDRQFNTLIPWCLPHTGNRHNHWSGLYGRLEWDGFFSTTVTNPEPMGKQGRVLHPEQTRVVSVRECARSQGFPDRYRFYGNILDKHRQVGNAVPPPLGAAVGREIRKCLFIKEKMSSGLQDVKIPTEIQDVKMDTEIQDVKMAID</sequence>
<proteinExistence type="inferred from homology"/>
<accession>A0A9P0H6B0</accession>
<dbReference type="InterPro" id="IPR002857">
    <property type="entry name" value="Znf_CXXC"/>
</dbReference>
<evidence type="ECO:0000256" key="7">
    <source>
        <dbReference type="ARBA" id="ARBA00022771"/>
    </source>
</evidence>
<feature type="compositionally biased region" description="Basic and acidic residues" evidence="17">
    <location>
        <begin position="96"/>
        <end position="117"/>
    </location>
</feature>
<dbReference type="InterPro" id="IPR031303">
    <property type="entry name" value="C5_meth_CS"/>
</dbReference>
<protein>
    <recommendedName>
        <fullName evidence="11">DNA (cytosine-5)-methyltransferase</fullName>
        <ecNumber evidence="11">2.1.1.37</ecNumber>
    </recommendedName>
</protein>
<keyword evidence="4 11" id="KW-0949">S-adenosyl-L-methionine</keyword>
<keyword evidence="3 11" id="KW-0808">Transferase</keyword>
<feature type="region of interest" description="Disordered" evidence="17">
    <location>
        <begin position="84"/>
        <end position="164"/>
    </location>
</feature>
<dbReference type="SMART" id="SM01137">
    <property type="entry name" value="DMAP_binding"/>
    <property type="match status" value="1"/>
</dbReference>
<dbReference type="EC" id="2.1.1.37" evidence="11"/>
<name>A0A9P0H6B0_NEZVI</name>
<dbReference type="PROSITE" id="PS51038">
    <property type="entry name" value="BAH"/>
    <property type="match status" value="2"/>
</dbReference>
<dbReference type="GO" id="GO:0032259">
    <property type="term" value="P:methylation"/>
    <property type="evidence" value="ECO:0007669"/>
    <property type="project" value="UniProtKB-KW"/>
</dbReference>
<feature type="active site" evidence="12 14">
    <location>
        <position position="1113"/>
    </location>
</feature>
<dbReference type="InterPro" id="IPR022702">
    <property type="entry name" value="Cytosine_MeTrfase1_RFD"/>
</dbReference>
<feature type="domain" description="BAH" evidence="18">
    <location>
        <begin position="862"/>
        <end position="989"/>
    </location>
</feature>
<evidence type="ECO:0000256" key="17">
    <source>
        <dbReference type="SAM" id="MobiDB-lite"/>
    </source>
</evidence>